<keyword evidence="4" id="KW-1185">Reference proteome</keyword>
<feature type="transmembrane region" description="Helical" evidence="2">
    <location>
        <begin position="161"/>
        <end position="184"/>
    </location>
</feature>
<protein>
    <submittedName>
        <fullName evidence="3">TMEM110</fullName>
    </submittedName>
</protein>
<feature type="region of interest" description="Disordered" evidence="1">
    <location>
        <begin position="242"/>
        <end position="265"/>
    </location>
</feature>
<keyword evidence="2" id="KW-1133">Transmembrane helix</keyword>
<dbReference type="InterPro" id="IPR022127">
    <property type="entry name" value="STIMATE/YPL162C"/>
</dbReference>
<gene>
    <name evidence="3" type="ORF">EB796_002452</name>
</gene>
<dbReference type="AlphaFoldDB" id="A0A7J7KM84"/>
<evidence type="ECO:0000313" key="4">
    <source>
        <dbReference type="Proteomes" id="UP000593567"/>
    </source>
</evidence>
<proteinExistence type="predicted"/>
<name>A0A7J7KM84_BUGNE</name>
<dbReference type="Pfam" id="PF12400">
    <property type="entry name" value="STIMATE"/>
    <property type="match status" value="1"/>
</dbReference>
<feature type="compositionally biased region" description="Basic and acidic residues" evidence="1">
    <location>
        <begin position="246"/>
        <end position="265"/>
    </location>
</feature>
<feature type="transmembrane region" description="Helical" evidence="2">
    <location>
        <begin position="70"/>
        <end position="95"/>
    </location>
</feature>
<feature type="transmembrane region" description="Helical" evidence="2">
    <location>
        <begin position="40"/>
        <end position="58"/>
    </location>
</feature>
<dbReference type="Proteomes" id="UP000593567">
    <property type="component" value="Unassembled WGS sequence"/>
</dbReference>
<evidence type="ECO:0000256" key="1">
    <source>
        <dbReference type="SAM" id="MobiDB-lite"/>
    </source>
</evidence>
<organism evidence="3 4">
    <name type="scientific">Bugula neritina</name>
    <name type="common">Brown bryozoan</name>
    <name type="synonym">Sertularia neritina</name>
    <dbReference type="NCBI Taxonomy" id="10212"/>
    <lineage>
        <taxon>Eukaryota</taxon>
        <taxon>Metazoa</taxon>
        <taxon>Spiralia</taxon>
        <taxon>Lophotrochozoa</taxon>
        <taxon>Bryozoa</taxon>
        <taxon>Gymnolaemata</taxon>
        <taxon>Cheilostomatida</taxon>
        <taxon>Flustrina</taxon>
        <taxon>Buguloidea</taxon>
        <taxon>Bugulidae</taxon>
        <taxon>Bugula</taxon>
    </lineage>
</organism>
<evidence type="ECO:0000313" key="3">
    <source>
        <dbReference type="EMBL" id="KAF6039257.1"/>
    </source>
</evidence>
<dbReference type="OrthoDB" id="431202at2759"/>
<dbReference type="PANTHER" id="PTHR31735:SF1">
    <property type="entry name" value="VACUOLAR MEMBRANE PROTEIN YPL162C"/>
    <property type="match status" value="1"/>
</dbReference>
<keyword evidence="2" id="KW-0472">Membrane</keyword>
<feature type="transmembrane region" description="Helical" evidence="2">
    <location>
        <begin position="107"/>
        <end position="128"/>
    </location>
</feature>
<sequence>MNTLILSSTQQAFPDELGNSTTEVVNATTKCGYDALTDRFGIIVQFLLAVISFSCLIVKRFCEPVSQRRTWLVVLVMFYDTSKQGVGAGLIHFANVILSKQNKDPCIWYVMNFLLDSTIGLLLIYILLRLLEMIFNCCNCKELRNGEYGDPPKCKRWLMQCLMYGLVMVTVKGVVIALMTFNIWKTISEVIVSPIQDAHLEVVLVMFVIPIIVNALIFWVVDNFLMNTLRINSSRTKSHKYSKLKTTADTEDRESIKLKSDGYNS</sequence>
<comment type="caution">
    <text evidence="3">The sequence shown here is derived from an EMBL/GenBank/DDBJ whole genome shotgun (WGS) entry which is preliminary data.</text>
</comment>
<feature type="transmembrane region" description="Helical" evidence="2">
    <location>
        <begin position="204"/>
        <end position="225"/>
    </location>
</feature>
<reference evidence="3" key="1">
    <citation type="submission" date="2020-06" db="EMBL/GenBank/DDBJ databases">
        <title>Draft genome of Bugula neritina, a colonial animal packing powerful symbionts and potential medicines.</title>
        <authorList>
            <person name="Rayko M."/>
        </authorList>
    </citation>
    <scope>NUCLEOTIDE SEQUENCE [LARGE SCALE GENOMIC DNA]</scope>
    <source>
        <strain evidence="3">Kwan_BN1</strain>
    </source>
</reference>
<dbReference type="PANTHER" id="PTHR31735">
    <property type="entry name" value="VACUOLAR MEMBRANE PROTEIN YPL162C"/>
    <property type="match status" value="1"/>
</dbReference>
<accession>A0A7J7KM84</accession>
<keyword evidence="2" id="KW-0812">Transmembrane</keyword>
<dbReference type="EMBL" id="VXIV02000288">
    <property type="protein sequence ID" value="KAF6039257.1"/>
    <property type="molecule type" value="Genomic_DNA"/>
</dbReference>
<evidence type="ECO:0000256" key="2">
    <source>
        <dbReference type="SAM" id="Phobius"/>
    </source>
</evidence>
<dbReference type="GO" id="GO:0016020">
    <property type="term" value="C:membrane"/>
    <property type="evidence" value="ECO:0007669"/>
    <property type="project" value="TreeGrafter"/>
</dbReference>